<feature type="domain" description="Phosphoadenosine phosphosulphate reductase" evidence="11">
    <location>
        <begin position="125"/>
        <end position="189"/>
    </location>
</feature>
<evidence type="ECO:0000256" key="9">
    <source>
        <dbReference type="ARBA" id="ARBA00022840"/>
    </source>
</evidence>
<keyword evidence="9" id="KW-0067">ATP-binding</keyword>
<evidence type="ECO:0000256" key="5">
    <source>
        <dbReference type="ARBA" id="ARBA00022679"/>
    </source>
</evidence>
<evidence type="ECO:0000256" key="7">
    <source>
        <dbReference type="ARBA" id="ARBA00022741"/>
    </source>
</evidence>
<organism evidence="12 13">
    <name type="scientific">Manduca sexta</name>
    <name type="common">Tobacco hawkmoth</name>
    <name type="synonym">Tobacco hornworm</name>
    <dbReference type="NCBI Taxonomy" id="7130"/>
    <lineage>
        <taxon>Eukaryota</taxon>
        <taxon>Metazoa</taxon>
        <taxon>Ecdysozoa</taxon>
        <taxon>Arthropoda</taxon>
        <taxon>Hexapoda</taxon>
        <taxon>Insecta</taxon>
        <taxon>Pterygota</taxon>
        <taxon>Neoptera</taxon>
        <taxon>Endopterygota</taxon>
        <taxon>Lepidoptera</taxon>
        <taxon>Glossata</taxon>
        <taxon>Ditrysia</taxon>
        <taxon>Bombycoidea</taxon>
        <taxon>Sphingidae</taxon>
        <taxon>Sphinginae</taxon>
        <taxon>Sphingini</taxon>
        <taxon>Manduca</taxon>
    </lineage>
</organism>
<keyword evidence="5" id="KW-0808">Transferase</keyword>
<evidence type="ECO:0000259" key="11">
    <source>
        <dbReference type="Pfam" id="PF01507"/>
    </source>
</evidence>
<protein>
    <recommendedName>
        <fullName evidence="2">FAD synthase</fullName>
        <ecNumber evidence="2">2.7.7.2</ecNumber>
    </recommendedName>
</protein>
<accession>A0A921ZTB3</accession>
<keyword evidence="3" id="KW-0285">Flavoprotein</keyword>
<dbReference type="Proteomes" id="UP000791440">
    <property type="component" value="Unassembled WGS sequence"/>
</dbReference>
<evidence type="ECO:0000313" key="13">
    <source>
        <dbReference type="Proteomes" id="UP000791440"/>
    </source>
</evidence>
<sequence length="189" mass="22445">MRYPAMQPKCERVDMDLPDYTDVLQQTEEILRQCFQQYKLEEVFLSFNGGKDCTVLLDITLNILKDMHKANDVAKNIKVVYIRTKGPFREIEDFVNIVQKHYGIRLIVTEGEMRTTLQNILDEDSRLKAVLMGTRRTDPYSHTLEYMQKTDSNWPQIIRVSPLLDWSYHQIWNYILQRNVPYCSLYDRG</sequence>
<evidence type="ECO:0000256" key="8">
    <source>
        <dbReference type="ARBA" id="ARBA00022827"/>
    </source>
</evidence>
<dbReference type="EMBL" id="JH668982">
    <property type="protein sequence ID" value="KAG6463405.1"/>
    <property type="molecule type" value="Genomic_DNA"/>
</dbReference>
<feature type="domain" description="Phosphoadenosine phosphosulphate reductase" evidence="11">
    <location>
        <begin position="43"/>
        <end position="112"/>
    </location>
</feature>
<name>A0A921ZTB3_MANSE</name>
<evidence type="ECO:0000256" key="4">
    <source>
        <dbReference type="ARBA" id="ARBA00022643"/>
    </source>
</evidence>
<comment type="caution">
    <text evidence="12">The sequence shown here is derived from an EMBL/GenBank/DDBJ whole genome shotgun (WGS) entry which is preliminary data.</text>
</comment>
<evidence type="ECO:0000256" key="1">
    <source>
        <dbReference type="ARBA" id="ARBA00004726"/>
    </source>
</evidence>
<keyword evidence="8" id="KW-0274">FAD</keyword>
<dbReference type="InterPro" id="IPR002500">
    <property type="entry name" value="PAPS_reduct_dom"/>
</dbReference>
<comment type="catalytic activity">
    <reaction evidence="10">
        <text>FMN + ATP + H(+) = FAD + diphosphate</text>
        <dbReference type="Rhea" id="RHEA:17237"/>
        <dbReference type="ChEBI" id="CHEBI:15378"/>
        <dbReference type="ChEBI" id="CHEBI:30616"/>
        <dbReference type="ChEBI" id="CHEBI:33019"/>
        <dbReference type="ChEBI" id="CHEBI:57692"/>
        <dbReference type="ChEBI" id="CHEBI:58210"/>
        <dbReference type="EC" id="2.7.7.2"/>
    </reaction>
</comment>
<gene>
    <name evidence="12" type="ORF">O3G_MSEX013859</name>
</gene>
<dbReference type="GO" id="GO:0005524">
    <property type="term" value="F:ATP binding"/>
    <property type="evidence" value="ECO:0007669"/>
    <property type="project" value="UniProtKB-KW"/>
</dbReference>
<evidence type="ECO:0000256" key="2">
    <source>
        <dbReference type="ARBA" id="ARBA00012393"/>
    </source>
</evidence>
<keyword evidence="4" id="KW-0288">FMN</keyword>
<dbReference type="GO" id="GO:0006747">
    <property type="term" value="P:FAD biosynthetic process"/>
    <property type="evidence" value="ECO:0007669"/>
    <property type="project" value="TreeGrafter"/>
</dbReference>
<dbReference type="EC" id="2.7.7.2" evidence="2"/>
<comment type="pathway">
    <text evidence="1">Cofactor biosynthesis; FAD biosynthesis; FAD from FMN: step 1/1.</text>
</comment>
<keyword evidence="7" id="KW-0547">Nucleotide-binding</keyword>
<evidence type="ECO:0000256" key="3">
    <source>
        <dbReference type="ARBA" id="ARBA00022630"/>
    </source>
</evidence>
<dbReference type="CDD" id="cd23948">
    <property type="entry name" value="FAD_synthase"/>
    <property type="match status" value="1"/>
</dbReference>
<reference evidence="12" key="2">
    <citation type="submission" date="2020-12" db="EMBL/GenBank/DDBJ databases">
        <authorList>
            <person name="Kanost M."/>
        </authorList>
    </citation>
    <scope>NUCLEOTIDE SEQUENCE</scope>
</reference>
<dbReference type="PANTHER" id="PTHR23293">
    <property type="entry name" value="FAD SYNTHETASE-RELATED FMN ADENYLYLTRANSFERASE"/>
    <property type="match status" value="1"/>
</dbReference>
<reference evidence="12" key="1">
    <citation type="journal article" date="2016" name="Insect Biochem. Mol. Biol.">
        <title>Multifaceted biological insights from a draft genome sequence of the tobacco hornworm moth, Manduca sexta.</title>
        <authorList>
            <person name="Kanost M.R."/>
            <person name="Arrese E.L."/>
            <person name="Cao X."/>
            <person name="Chen Y.R."/>
            <person name="Chellapilla S."/>
            <person name="Goldsmith M.R."/>
            <person name="Grosse-Wilde E."/>
            <person name="Heckel D.G."/>
            <person name="Herndon N."/>
            <person name="Jiang H."/>
            <person name="Papanicolaou A."/>
            <person name="Qu J."/>
            <person name="Soulages J.L."/>
            <person name="Vogel H."/>
            <person name="Walters J."/>
            <person name="Waterhouse R.M."/>
            <person name="Ahn S.J."/>
            <person name="Almeida F.C."/>
            <person name="An C."/>
            <person name="Aqrawi P."/>
            <person name="Bretschneider A."/>
            <person name="Bryant W.B."/>
            <person name="Bucks S."/>
            <person name="Chao H."/>
            <person name="Chevignon G."/>
            <person name="Christen J.M."/>
            <person name="Clarke D.F."/>
            <person name="Dittmer N.T."/>
            <person name="Ferguson L.C.F."/>
            <person name="Garavelou S."/>
            <person name="Gordon K.H.J."/>
            <person name="Gunaratna R.T."/>
            <person name="Han Y."/>
            <person name="Hauser F."/>
            <person name="He Y."/>
            <person name="Heidel-Fischer H."/>
            <person name="Hirsh A."/>
            <person name="Hu Y."/>
            <person name="Jiang H."/>
            <person name="Kalra D."/>
            <person name="Klinner C."/>
            <person name="Konig C."/>
            <person name="Kovar C."/>
            <person name="Kroll A.R."/>
            <person name="Kuwar S.S."/>
            <person name="Lee S.L."/>
            <person name="Lehman R."/>
            <person name="Li K."/>
            <person name="Li Z."/>
            <person name="Liang H."/>
            <person name="Lovelace S."/>
            <person name="Lu Z."/>
            <person name="Mansfield J.H."/>
            <person name="McCulloch K.J."/>
            <person name="Mathew T."/>
            <person name="Morton B."/>
            <person name="Muzny D.M."/>
            <person name="Neunemann D."/>
            <person name="Ongeri F."/>
            <person name="Pauchet Y."/>
            <person name="Pu L.L."/>
            <person name="Pyrousis I."/>
            <person name="Rao X.J."/>
            <person name="Redding A."/>
            <person name="Roesel C."/>
            <person name="Sanchez-Gracia A."/>
            <person name="Schaack S."/>
            <person name="Shukla A."/>
            <person name="Tetreau G."/>
            <person name="Wang Y."/>
            <person name="Xiong G.H."/>
            <person name="Traut W."/>
            <person name="Walsh T.K."/>
            <person name="Worley K.C."/>
            <person name="Wu D."/>
            <person name="Wu W."/>
            <person name="Wu Y.Q."/>
            <person name="Zhang X."/>
            <person name="Zou Z."/>
            <person name="Zucker H."/>
            <person name="Briscoe A.D."/>
            <person name="Burmester T."/>
            <person name="Clem R.J."/>
            <person name="Feyereisen R."/>
            <person name="Grimmelikhuijzen C.J.P."/>
            <person name="Hamodrakas S.J."/>
            <person name="Hansson B.S."/>
            <person name="Huguet E."/>
            <person name="Jermiin L.S."/>
            <person name="Lan Q."/>
            <person name="Lehman H.K."/>
            <person name="Lorenzen M."/>
            <person name="Merzendorfer H."/>
            <person name="Michalopoulos I."/>
            <person name="Morton D.B."/>
            <person name="Muthukrishnan S."/>
            <person name="Oakeshott J.G."/>
            <person name="Palmer W."/>
            <person name="Park Y."/>
            <person name="Passarelli A.L."/>
            <person name="Rozas J."/>
            <person name="Schwartz L.M."/>
            <person name="Smith W."/>
            <person name="Southgate A."/>
            <person name="Vilcinskas A."/>
            <person name="Vogt R."/>
            <person name="Wang P."/>
            <person name="Werren J."/>
            <person name="Yu X.Q."/>
            <person name="Zhou J.J."/>
            <person name="Brown S.J."/>
            <person name="Scherer S.E."/>
            <person name="Richards S."/>
            <person name="Blissard G.W."/>
        </authorList>
    </citation>
    <scope>NUCLEOTIDE SEQUENCE</scope>
</reference>
<evidence type="ECO:0000256" key="6">
    <source>
        <dbReference type="ARBA" id="ARBA00022695"/>
    </source>
</evidence>
<evidence type="ECO:0000313" key="12">
    <source>
        <dbReference type="EMBL" id="KAG6463405.1"/>
    </source>
</evidence>
<keyword evidence="6" id="KW-0548">Nucleotidyltransferase</keyword>
<keyword evidence="13" id="KW-1185">Reference proteome</keyword>
<evidence type="ECO:0000256" key="10">
    <source>
        <dbReference type="ARBA" id="ARBA00049494"/>
    </source>
</evidence>
<dbReference type="PANTHER" id="PTHR23293:SF9">
    <property type="entry name" value="FAD SYNTHASE"/>
    <property type="match status" value="1"/>
</dbReference>
<dbReference type="Pfam" id="PF01507">
    <property type="entry name" value="PAPS_reduct"/>
    <property type="match status" value="2"/>
</dbReference>
<proteinExistence type="predicted"/>
<dbReference type="GO" id="GO:0003919">
    <property type="term" value="F:FMN adenylyltransferase activity"/>
    <property type="evidence" value="ECO:0007669"/>
    <property type="project" value="UniProtKB-EC"/>
</dbReference>
<dbReference type="AlphaFoldDB" id="A0A921ZTB3"/>